<dbReference type="Proteomes" id="UP001152795">
    <property type="component" value="Unassembled WGS sequence"/>
</dbReference>
<keyword evidence="3" id="KW-1185">Reference proteome</keyword>
<dbReference type="EMBL" id="CACRXK020013971">
    <property type="protein sequence ID" value="CAB4026036.1"/>
    <property type="molecule type" value="Genomic_DNA"/>
</dbReference>
<feature type="region of interest" description="Disordered" evidence="1">
    <location>
        <begin position="306"/>
        <end position="592"/>
    </location>
</feature>
<feature type="compositionally biased region" description="Basic and acidic residues" evidence="1">
    <location>
        <begin position="772"/>
        <end position="786"/>
    </location>
</feature>
<feature type="compositionally biased region" description="Polar residues" evidence="1">
    <location>
        <begin position="871"/>
        <end position="882"/>
    </location>
</feature>
<feature type="compositionally biased region" description="Basic and acidic residues" evidence="1">
    <location>
        <begin position="103"/>
        <end position="115"/>
    </location>
</feature>
<proteinExistence type="predicted"/>
<feature type="compositionally biased region" description="Basic and acidic residues" evidence="1">
    <location>
        <begin position="850"/>
        <end position="866"/>
    </location>
</feature>
<protein>
    <submittedName>
        <fullName evidence="2">Uncharacterized protein</fullName>
    </submittedName>
</protein>
<feature type="region of interest" description="Disordered" evidence="1">
    <location>
        <begin position="86"/>
        <end position="134"/>
    </location>
</feature>
<feature type="compositionally biased region" description="Basic and acidic residues" evidence="1">
    <location>
        <begin position="556"/>
        <end position="568"/>
    </location>
</feature>
<feature type="compositionally biased region" description="Basic and acidic residues" evidence="1">
    <location>
        <begin position="515"/>
        <end position="546"/>
    </location>
</feature>
<feature type="compositionally biased region" description="Basic and acidic residues" evidence="1">
    <location>
        <begin position="752"/>
        <end position="763"/>
    </location>
</feature>
<feature type="region of interest" description="Disordered" evidence="1">
    <location>
        <begin position="703"/>
        <end position="786"/>
    </location>
</feature>
<feature type="compositionally biased region" description="Basic and acidic residues" evidence="1">
    <location>
        <begin position="707"/>
        <end position="723"/>
    </location>
</feature>
<feature type="region of interest" description="Disordered" evidence="1">
    <location>
        <begin position="824"/>
        <end position="898"/>
    </location>
</feature>
<evidence type="ECO:0000256" key="1">
    <source>
        <dbReference type="SAM" id="MobiDB-lite"/>
    </source>
</evidence>
<feature type="compositionally biased region" description="Polar residues" evidence="1">
    <location>
        <begin position="355"/>
        <end position="367"/>
    </location>
</feature>
<evidence type="ECO:0000313" key="3">
    <source>
        <dbReference type="Proteomes" id="UP001152795"/>
    </source>
</evidence>
<feature type="compositionally biased region" description="Low complexity" evidence="1">
    <location>
        <begin position="830"/>
        <end position="845"/>
    </location>
</feature>
<feature type="compositionally biased region" description="Basic and acidic residues" evidence="1">
    <location>
        <begin position="433"/>
        <end position="461"/>
    </location>
</feature>
<feature type="compositionally biased region" description="Basic and acidic residues" evidence="1">
    <location>
        <begin position="187"/>
        <end position="201"/>
    </location>
</feature>
<feature type="compositionally biased region" description="Basic and acidic residues" evidence="1">
    <location>
        <begin position="481"/>
        <end position="490"/>
    </location>
</feature>
<feature type="region of interest" description="Disordered" evidence="1">
    <location>
        <begin position="965"/>
        <end position="1053"/>
    </location>
</feature>
<feature type="compositionally biased region" description="Basic and acidic residues" evidence="1">
    <location>
        <begin position="379"/>
        <end position="389"/>
    </location>
</feature>
<feature type="compositionally biased region" description="Polar residues" evidence="1">
    <location>
        <begin position="390"/>
        <end position="403"/>
    </location>
</feature>
<feature type="compositionally biased region" description="Basic and acidic residues" evidence="1">
    <location>
        <begin position="1026"/>
        <end position="1046"/>
    </location>
</feature>
<feature type="compositionally biased region" description="Basic and acidic residues" evidence="1">
    <location>
        <begin position="15"/>
        <end position="26"/>
    </location>
</feature>
<feature type="region of interest" description="Disordered" evidence="1">
    <location>
        <begin position="1"/>
        <end position="49"/>
    </location>
</feature>
<feature type="compositionally biased region" description="Basic and acidic residues" evidence="1">
    <location>
        <begin position="209"/>
        <end position="222"/>
    </location>
</feature>
<dbReference type="AlphaFoldDB" id="A0A6S7J2F9"/>
<organism evidence="2 3">
    <name type="scientific">Paramuricea clavata</name>
    <name type="common">Red gorgonian</name>
    <name type="synonym">Violescent sea-whip</name>
    <dbReference type="NCBI Taxonomy" id="317549"/>
    <lineage>
        <taxon>Eukaryota</taxon>
        <taxon>Metazoa</taxon>
        <taxon>Cnidaria</taxon>
        <taxon>Anthozoa</taxon>
        <taxon>Octocorallia</taxon>
        <taxon>Malacalcyonacea</taxon>
        <taxon>Plexauridae</taxon>
        <taxon>Paramuricea</taxon>
    </lineage>
</organism>
<gene>
    <name evidence="2" type="ORF">PACLA_8A003189</name>
</gene>
<feature type="compositionally biased region" description="Basic and acidic residues" evidence="1">
    <location>
        <begin position="984"/>
        <end position="1011"/>
    </location>
</feature>
<feature type="compositionally biased region" description="Low complexity" evidence="1">
    <location>
        <begin position="307"/>
        <end position="321"/>
    </location>
</feature>
<feature type="region of interest" description="Disordered" evidence="1">
    <location>
        <begin position="173"/>
        <end position="232"/>
    </location>
</feature>
<comment type="caution">
    <text evidence="2">The sequence shown here is derived from an EMBL/GenBank/DDBJ whole genome shotgun (WGS) entry which is preliminary data.</text>
</comment>
<name>A0A6S7J2F9_PARCT</name>
<reference evidence="2" key="1">
    <citation type="submission" date="2020-04" db="EMBL/GenBank/DDBJ databases">
        <authorList>
            <person name="Alioto T."/>
            <person name="Alioto T."/>
            <person name="Gomez Garrido J."/>
        </authorList>
    </citation>
    <scope>NUCLEOTIDE SEQUENCE</scope>
    <source>
        <strain evidence="2">A484AB</strain>
    </source>
</reference>
<accession>A0A6S7J2F9</accession>
<dbReference type="OrthoDB" id="5863628at2759"/>
<sequence>MRFNGTKSGDLAAEETPKITEDEKSKLVPSEKAGKSRKGDGASVAKEQIKTSAAEIRSLPGYTHFRLPPNNNNPGFLSQAKSLTLDTGLLDSKDPQKGGIPKEAPRQERAGEKAEGNSMVWKIQGPAAASSASFQLTCESKTRPGYMTSSRKPSVVTANTTWFPAVSNKISSGGVLPGQEVIPEKPGPPREFAEKIPLAHEPEEEQEEERTKVDKGEDERSKGSYSGKPARAVGVAHPFNAEKSEGEFALGMIGSITTDPVRMLYSKSSSPKMSVDHSHPDMSEVKKVRVEKTLEVPVGEVVPLAKTSRSAVSSSTARGSVMVGSDTRGNFSDVRAPVPEERIPQIIGPSPPPRDTQQPYTSSSAERSSPWRPASSHSPSREHEPRSRSDAGQQYTSTDTYTSRKPVRRSPVPDHRSPPFRSSYLTADFGRPTPEKDYRGMEKRIPFRNMDERLAHKESNKLMEVSRNSPSKDIPGGLHPSRSDSPRKDSPGTFHHRLTVGYRDPERGSPFNETMSRRQYDKSPIRDRRSPTQARRSPEVVERPSFRDTSPNPMRDTARHSPYRERIVKQSGESEMTSQRKDSRSPVGESRVVEVSRGYRMKPEGMTTKEAGDNVGSQRTENKFPRMSDEEAMMIHARNTALYHQAAAAAGAQDPAAAREVMESYLMYLSRMSLSPGFDPRLMQAAYPAMFTAAQMPMMFQSAKENTVSKDERSKEIPEDIRRKTNNPKPEAPRSRAETADVEVMANKRHADRTSSSREKTEYESVPNKRSKTSEMKSEIIDDREGGRMQLKTLEQRALQQQLQHKMDALSQLQSEKNLKMKAEERFSRLKPPSSSSTSRLKPTTQESRTITKREDKGFPKEEKSRLSPANVASQSSSTNENTRARNPENKSPVPPAHAGAYLGFMPATNLPANHALSNNYEQAMHAMQGYPPFFMAPPFHHLPSGMIMANPALVPGGQLHSAVTARGLDPKRDPTRSTSSSSDRARPRDEDGQENESRSESRDFSLKKEMGNTPRINPPTSPPMDKPKEKSRGEYDEGKQRRDASSLHGSQTLPANLAYRRADMSGGVIDPAQFAMMYPGFHGSFRPPYDHAFMSHQRK</sequence>
<evidence type="ECO:0000313" key="2">
    <source>
        <dbReference type="EMBL" id="CAB4026036.1"/>
    </source>
</evidence>